<gene>
    <name evidence="4" type="ORF">GLP40_31725</name>
</gene>
<dbReference type="AlphaFoldDB" id="A0A6I3L2N5"/>
<comment type="caution">
    <text evidence="4">The sequence shown here is derived from an EMBL/GenBank/DDBJ whole genome shotgun (WGS) entry which is preliminary data.</text>
</comment>
<organism evidence="4 5">
    <name type="scientific">Nocardia aurantiaca</name>
    <dbReference type="NCBI Taxonomy" id="2675850"/>
    <lineage>
        <taxon>Bacteria</taxon>
        <taxon>Bacillati</taxon>
        <taxon>Actinomycetota</taxon>
        <taxon>Actinomycetes</taxon>
        <taxon>Mycobacteriales</taxon>
        <taxon>Nocardiaceae</taxon>
        <taxon>Nocardia</taxon>
    </lineage>
</organism>
<dbReference type="EMBL" id="WMBB01000022">
    <property type="protein sequence ID" value="MTE17293.1"/>
    <property type="molecule type" value="Genomic_DNA"/>
</dbReference>
<feature type="DNA-binding region" description="H-T-H motif" evidence="2">
    <location>
        <begin position="29"/>
        <end position="48"/>
    </location>
</feature>
<feature type="domain" description="HTH tetR-type" evidence="3">
    <location>
        <begin position="7"/>
        <end position="66"/>
    </location>
</feature>
<dbReference type="RefSeq" id="WP_154791715.1">
    <property type="nucleotide sequence ID" value="NZ_WMBB01000022.1"/>
</dbReference>
<accession>A0A6I3L2N5</accession>
<evidence type="ECO:0000256" key="2">
    <source>
        <dbReference type="PROSITE-ProRule" id="PRU00335"/>
    </source>
</evidence>
<dbReference type="Proteomes" id="UP000432464">
    <property type="component" value="Unassembled WGS sequence"/>
</dbReference>
<name>A0A6I3L2N5_9NOCA</name>
<sequence>MRSTDDLTTRARIRDAAITVFGEQGFGVGVRAIAAAAGVSPGLVNHHFGSKDGLREACDEWVRDTIRAAKMEYIENPSPGGLMRQLAEIEEFAPGMAYLMRSFQAGGSLMKTFFEHMVEDTEQYLRAGVAAGSVKPMRDVRATARYVATNNGGGMMMFLQLYATEQSGPIDFRKALREYADRMMLPALEIYTHGLLTDSTALDALTTQAEQ</sequence>
<protein>
    <submittedName>
        <fullName evidence="4">TetR family transcriptional regulator</fullName>
    </submittedName>
</protein>
<dbReference type="Pfam" id="PF17933">
    <property type="entry name" value="TetR_C_25"/>
    <property type="match status" value="1"/>
</dbReference>
<dbReference type="InterPro" id="IPR001647">
    <property type="entry name" value="HTH_TetR"/>
</dbReference>
<dbReference type="GO" id="GO:0003700">
    <property type="term" value="F:DNA-binding transcription factor activity"/>
    <property type="evidence" value="ECO:0007669"/>
    <property type="project" value="TreeGrafter"/>
</dbReference>
<dbReference type="InterPro" id="IPR041484">
    <property type="entry name" value="TetR_C_25"/>
</dbReference>
<dbReference type="SUPFAM" id="SSF46689">
    <property type="entry name" value="Homeodomain-like"/>
    <property type="match status" value="1"/>
</dbReference>
<dbReference type="PROSITE" id="PS50977">
    <property type="entry name" value="HTH_TETR_2"/>
    <property type="match status" value="1"/>
</dbReference>
<evidence type="ECO:0000313" key="4">
    <source>
        <dbReference type="EMBL" id="MTE17293.1"/>
    </source>
</evidence>
<dbReference type="PANTHER" id="PTHR30055">
    <property type="entry name" value="HTH-TYPE TRANSCRIPTIONAL REGULATOR RUTR"/>
    <property type="match status" value="1"/>
</dbReference>
<evidence type="ECO:0000313" key="5">
    <source>
        <dbReference type="Proteomes" id="UP000432464"/>
    </source>
</evidence>
<dbReference type="InterPro" id="IPR050109">
    <property type="entry name" value="HTH-type_TetR-like_transc_reg"/>
</dbReference>
<keyword evidence="1 2" id="KW-0238">DNA-binding</keyword>
<dbReference type="SUPFAM" id="SSF48498">
    <property type="entry name" value="Tetracyclin repressor-like, C-terminal domain"/>
    <property type="match status" value="1"/>
</dbReference>
<evidence type="ECO:0000256" key="1">
    <source>
        <dbReference type="ARBA" id="ARBA00023125"/>
    </source>
</evidence>
<evidence type="ECO:0000259" key="3">
    <source>
        <dbReference type="PROSITE" id="PS50977"/>
    </source>
</evidence>
<keyword evidence="5" id="KW-1185">Reference proteome</keyword>
<reference evidence="4 5" key="1">
    <citation type="submission" date="2019-11" db="EMBL/GenBank/DDBJ databases">
        <title>Nocardia sp. nov. CT2-14 isolated from soil.</title>
        <authorList>
            <person name="Kanchanasin P."/>
            <person name="Tanasupawat S."/>
            <person name="Yuki M."/>
            <person name="Kudo T."/>
        </authorList>
    </citation>
    <scope>NUCLEOTIDE SEQUENCE [LARGE SCALE GENOMIC DNA]</scope>
    <source>
        <strain evidence="4 5">CT2-14</strain>
    </source>
</reference>
<dbReference type="Gene3D" id="1.10.357.10">
    <property type="entry name" value="Tetracycline Repressor, domain 2"/>
    <property type="match status" value="1"/>
</dbReference>
<dbReference type="GO" id="GO:0000976">
    <property type="term" value="F:transcription cis-regulatory region binding"/>
    <property type="evidence" value="ECO:0007669"/>
    <property type="project" value="TreeGrafter"/>
</dbReference>
<proteinExistence type="predicted"/>
<dbReference type="Pfam" id="PF00440">
    <property type="entry name" value="TetR_N"/>
    <property type="match status" value="1"/>
</dbReference>
<dbReference type="InterPro" id="IPR036271">
    <property type="entry name" value="Tet_transcr_reg_TetR-rel_C_sf"/>
</dbReference>
<dbReference type="InterPro" id="IPR009057">
    <property type="entry name" value="Homeodomain-like_sf"/>
</dbReference>
<dbReference type="PANTHER" id="PTHR30055:SF146">
    <property type="entry name" value="HTH-TYPE TRANSCRIPTIONAL DUAL REGULATOR CECR"/>
    <property type="match status" value="1"/>
</dbReference>
<dbReference type="PRINTS" id="PR00455">
    <property type="entry name" value="HTHTETR"/>
</dbReference>